<name>A0ABR2Q1Y1_9ROSI</name>
<keyword evidence="1" id="KW-0472">Membrane</keyword>
<keyword evidence="1" id="KW-0812">Transmembrane</keyword>
<comment type="caution">
    <text evidence="2">The sequence shown here is derived from an EMBL/GenBank/DDBJ whole genome shotgun (WGS) entry which is preliminary data.</text>
</comment>
<dbReference type="Proteomes" id="UP001396334">
    <property type="component" value="Unassembled WGS sequence"/>
</dbReference>
<proteinExistence type="predicted"/>
<dbReference type="EMBL" id="JBBPBN010000047">
    <property type="protein sequence ID" value="KAK8994692.1"/>
    <property type="molecule type" value="Genomic_DNA"/>
</dbReference>
<organism evidence="2 3">
    <name type="scientific">Hibiscus sabdariffa</name>
    <name type="common">roselle</name>
    <dbReference type="NCBI Taxonomy" id="183260"/>
    <lineage>
        <taxon>Eukaryota</taxon>
        <taxon>Viridiplantae</taxon>
        <taxon>Streptophyta</taxon>
        <taxon>Embryophyta</taxon>
        <taxon>Tracheophyta</taxon>
        <taxon>Spermatophyta</taxon>
        <taxon>Magnoliopsida</taxon>
        <taxon>eudicotyledons</taxon>
        <taxon>Gunneridae</taxon>
        <taxon>Pentapetalae</taxon>
        <taxon>rosids</taxon>
        <taxon>malvids</taxon>
        <taxon>Malvales</taxon>
        <taxon>Malvaceae</taxon>
        <taxon>Malvoideae</taxon>
        <taxon>Hibiscus</taxon>
    </lineage>
</organism>
<gene>
    <name evidence="2" type="ORF">V6N11_045766</name>
</gene>
<evidence type="ECO:0000313" key="2">
    <source>
        <dbReference type="EMBL" id="KAK8994692.1"/>
    </source>
</evidence>
<feature type="transmembrane region" description="Helical" evidence="1">
    <location>
        <begin position="20"/>
        <end position="37"/>
    </location>
</feature>
<accession>A0ABR2Q1Y1</accession>
<keyword evidence="3" id="KW-1185">Reference proteome</keyword>
<protein>
    <submittedName>
        <fullName evidence="2">Uncharacterized protein</fullName>
    </submittedName>
</protein>
<keyword evidence="1" id="KW-1133">Transmembrane helix</keyword>
<reference evidence="2 3" key="1">
    <citation type="journal article" date="2024" name="G3 (Bethesda)">
        <title>Genome assembly of Hibiscus sabdariffa L. provides insights into metabolisms of medicinal natural products.</title>
        <authorList>
            <person name="Kim T."/>
        </authorList>
    </citation>
    <scope>NUCLEOTIDE SEQUENCE [LARGE SCALE GENOMIC DNA]</scope>
    <source>
        <strain evidence="2">TK-2024</strain>
        <tissue evidence="2">Old leaves</tissue>
    </source>
</reference>
<feature type="transmembrane region" description="Helical" evidence="1">
    <location>
        <begin position="57"/>
        <end position="79"/>
    </location>
</feature>
<sequence length="80" mass="8929">MNALRITVDCVTLPFANKLLLLYFLVLTPIFLSIPQGRSSWIVGDQVSLESAAFDNLAFVVCFFPKLILEVALVEDLAFH</sequence>
<evidence type="ECO:0000313" key="3">
    <source>
        <dbReference type="Proteomes" id="UP001396334"/>
    </source>
</evidence>
<evidence type="ECO:0000256" key="1">
    <source>
        <dbReference type="SAM" id="Phobius"/>
    </source>
</evidence>